<evidence type="ECO:0000256" key="4">
    <source>
        <dbReference type="ARBA" id="ARBA00023204"/>
    </source>
</evidence>
<dbReference type="Proteomes" id="UP000012073">
    <property type="component" value="Unassembled WGS sequence"/>
</dbReference>
<comment type="similarity">
    <text evidence="1">Belongs to the BLM10 family.</text>
</comment>
<dbReference type="Pfam" id="PF16507">
    <property type="entry name" value="HEAT_PSME4_mid"/>
    <property type="match status" value="2"/>
</dbReference>
<evidence type="ECO:0000259" key="7">
    <source>
        <dbReference type="Pfam" id="PF16507"/>
    </source>
</evidence>
<feature type="domain" description="Proteasome activator complex subunit 4 C-terminal" evidence="6">
    <location>
        <begin position="1523"/>
        <end position="1609"/>
    </location>
</feature>
<keyword evidence="4" id="KW-0234">DNA repair</keyword>
<dbReference type="PhylomeDB" id="R7QDZ9"/>
<evidence type="ECO:0000313" key="9">
    <source>
        <dbReference type="Proteomes" id="UP000012073"/>
    </source>
</evidence>
<dbReference type="InterPro" id="IPR016024">
    <property type="entry name" value="ARM-type_fold"/>
</dbReference>
<evidence type="ECO:0000259" key="6">
    <source>
        <dbReference type="Pfam" id="PF11919"/>
    </source>
</evidence>
<gene>
    <name evidence="8" type="ORF">CHC_T00004788001</name>
</gene>
<dbReference type="Gene3D" id="1.25.10.10">
    <property type="entry name" value="Leucine-rich Repeat Variant"/>
    <property type="match status" value="1"/>
</dbReference>
<dbReference type="SUPFAM" id="SSF48371">
    <property type="entry name" value="ARM repeat"/>
    <property type="match status" value="1"/>
</dbReference>
<keyword evidence="3" id="KW-0227">DNA damage</keyword>
<dbReference type="KEGG" id="ccp:CHC_T00004788001"/>
<dbReference type="PANTHER" id="PTHR32170">
    <property type="entry name" value="PROTEASOME ACTIVATOR COMPLEX SUBUNIT 4"/>
    <property type="match status" value="1"/>
</dbReference>
<proteinExistence type="inferred from homology"/>
<feature type="compositionally biased region" description="Polar residues" evidence="5">
    <location>
        <begin position="773"/>
        <end position="782"/>
    </location>
</feature>
<dbReference type="STRING" id="2769.R7QDZ9"/>
<dbReference type="GO" id="GO:0010499">
    <property type="term" value="P:proteasomal ubiquitin-independent protein catabolic process"/>
    <property type="evidence" value="ECO:0007669"/>
    <property type="project" value="TreeGrafter"/>
</dbReference>
<dbReference type="Gramene" id="CDF36742">
    <property type="protein sequence ID" value="CDF36742"/>
    <property type="gene ID" value="CHC_T00004788001"/>
</dbReference>
<name>R7QDZ9_CHOCR</name>
<dbReference type="GO" id="GO:0005634">
    <property type="term" value="C:nucleus"/>
    <property type="evidence" value="ECO:0007669"/>
    <property type="project" value="TreeGrafter"/>
</dbReference>
<organism evidence="8 9">
    <name type="scientific">Chondrus crispus</name>
    <name type="common">Carrageen Irish moss</name>
    <name type="synonym">Polymorpha crispa</name>
    <dbReference type="NCBI Taxonomy" id="2769"/>
    <lineage>
        <taxon>Eukaryota</taxon>
        <taxon>Rhodophyta</taxon>
        <taxon>Florideophyceae</taxon>
        <taxon>Rhodymeniophycidae</taxon>
        <taxon>Gigartinales</taxon>
        <taxon>Gigartinaceae</taxon>
        <taxon>Chondrus</taxon>
    </lineage>
</organism>
<feature type="domain" description="Proteasome activator Blm10 middle HEAT repeats region" evidence="7">
    <location>
        <begin position="236"/>
        <end position="437"/>
    </location>
</feature>
<accession>R7QDZ9</accession>
<dbReference type="InterPro" id="IPR035309">
    <property type="entry name" value="PSME4"/>
</dbReference>
<dbReference type="OrthoDB" id="2266at2759"/>
<evidence type="ECO:0000256" key="2">
    <source>
        <dbReference type="ARBA" id="ARBA00022737"/>
    </source>
</evidence>
<evidence type="ECO:0008006" key="10">
    <source>
        <dbReference type="Google" id="ProtNLM"/>
    </source>
</evidence>
<dbReference type="GeneID" id="17324278"/>
<feature type="region of interest" description="Disordered" evidence="5">
    <location>
        <begin position="1325"/>
        <end position="1348"/>
    </location>
</feature>
<evidence type="ECO:0000256" key="3">
    <source>
        <dbReference type="ARBA" id="ARBA00022763"/>
    </source>
</evidence>
<evidence type="ECO:0000256" key="1">
    <source>
        <dbReference type="ARBA" id="ARBA00005739"/>
    </source>
</evidence>
<reference evidence="9" key="1">
    <citation type="journal article" date="2013" name="Proc. Natl. Acad. Sci. U.S.A.">
        <title>Genome structure and metabolic features in the red seaweed Chondrus crispus shed light on evolution of the Archaeplastida.</title>
        <authorList>
            <person name="Collen J."/>
            <person name="Porcel B."/>
            <person name="Carre W."/>
            <person name="Ball S.G."/>
            <person name="Chaparro C."/>
            <person name="Tonon T."/>
            <person name="Barbeyron T."/>
            <person name="Michel G."/>
            <person name="Noel B."/>
            <person name="Valentin K."/>
            <person name="Elias M."/>
            <person name="Artiguenave F."/>
            <person name="Arun A."/>
            <person name="Aury J.M."/>
            <person name="Barbosa-Neto J.F."/>
            <person name="Bothwell J.H."/>
            <person name="Bouget F.Y."/>
            <person name="Brillet L."/>
            <person name="Cabello-Hurtado F."/>
            <person name="Capella-Gutierrez S."/>
            <person name="Charrier B."/>
            <person name="Cladiere L."/>
            <person name="Cock J.M."/>
            <person name="Coelho S.M."/>
            <person name="Colleoni C."/>
            <person name="Czjzek M."/>
            <person name="Da Silva C."/>
            <person name="Delage L."/>
            <person name="Denoeud F."/>
            <person name="Deschamps P."/>
            <person name="Dittami S.M."/>
            <person name="Gabaldon T."/>
            <person name="Gachon C.M."/>
            <person name="Groisillier A."/>
            <person name="Herve C."/>
            <person name="Jabbari K."/>
            <person name="Katinka M."/>
            <person name="Kloareg B."/>
            <person name="Kowalczyk N."/>
            <person name="Labadie K."/>
            <person name="Leblanc C."/>
            <person name="Lopez P.J."/>
            <person name="McLachlan D.H."/>
            <person name="Meslet-Cladiere L."/>
            <person name="Moustafa A."/>
            <person name="Nehr Z."/>
            <person name="Nyvall Collen P."/>
            <person name="Panaud O."/>
            <person name="Partensky F."/>
            <person name="Poulain J."/>
            <person name="Rensing S.A."/>
            <person name="Rousvoal S."/>
            <person name="Samson G."/>
            <person name="Symeonidi A."/>
            <person name="Weissenbach J."/>
            <person name="Zambounis A."/>
            <person name="Wincker P."/>
            <person name="Boyen C."/>
        </authorList>
    </citation>
    <scope>NUCLEOTIDE SEQUENCE [LARGE SCALE GENOMIC DNA]</scope>
    <source>
        <strain evidence="9">cv. Stackhouse</strain>
    </source>
</reference>
<keyword evidence="2" id="KW-0677">Repeat</keyword>
<dbReference type="GO" id="GO:0016504">
    <property type="term" value="F:peptidase activator activity"/>
    <property type="evidence" value="ECO:0007669"/>
    <property type="project" value="InterPro"/>
</dbReference>
<sequence>MVPAAAGFIVHSMDPKNDVSWDFFERLIALIANYFHPSNTGRWSVTTCSFLVHTIAHFVSRVTNERRAEKAGLSERIFGSKTQSAVAAAEHRLSRDFVNRVVNLLLPLMQQALHSKYGSVSVQAAGAARDLAILSPEIVIEPCLVQAAEGLQSISSPHRTSAALRLLSSLTPVFMDPSFFPNGVDFLPQILMLTLPGIDANDLSKTDATFKFIASAAGRLQSIIASDPGCAVAHFLEDYVFQLLERVFALLESLEAPPKKNRNGHFPSGGGSPVSFFIFSVSMENLLGALPRDLTVTVAQRISKQVRGAAVSNAIKFYALLVRTAAAAAAEAKSGCSANIFIPQLLDLILEKSSDSTDEQYTLTSVGENELVWRIRMLAQASRTCGRMLQFKEKISTVIRLAMDKPSRPIYKAGGRLLRGFLEGLSCTRMKFGPGLGTEEDAVTDGGIYSFQWKEPSKEEWAGAEDFVEYFLKQAEKLCYEGSKGLKEPEVTNDRDVLFRALRMLHAIQRGGRWIFAGAIPDRLKELDRFADAAISMSKQDAKMILKRPVSAGLGGERVESGGREIATKLWSRTYLLVSEIMAMVIATRPDDGALLYRTLEPLELAHEPFRKASPTRQPLHICTAYKSIYTSVVASKRPFGAEGGPGRDMPRFIVKLRVEAHHELRLSIAARGGLTADSLNDTLISQVAGLAINDFPRVRGEARGVLTRAMRFAKPAVRRREIQRIIAVLKESAISVTASSGLASELGDITSPSSTRGVAMQSEDPHKPGEMPSTTTQRLAQSASGAKNGDILYDRMIGAAAVLRSAAAAPIIMRSWDLFISILKALLDAMLSAERADAASAVSYLFSKLASLVRPLSLTPIRVVREDFSATADETYTAPERDEEKRRTMLYDDLNKYLLGVLNRTTESLKKDKEQEQSHGAGSELSKTKEAHWRLQSLVATILYIILREDRPPPASVAEFFIKGMASDVVTLRQISSKAIMFILAVHGRRDGVKRTEDASFDDSPTSWRTAGNLALGAIGEVVCEPQFAKKLVHTLALDHDDSEGGSRRNQMIGNAGGAIAVMNISRNIDGDACWMMAGGRPWPSSWVPRSRDNMNIVRMRLYESFVRVFGRYIFDALAPTLSDLIAKLEAKQEIIISGVKPEDVRVLAAEMLAGICRGLDIYHCEDGVPEEKLQSLAFALLSDMTGRLGNVTGGTLIRLIATSESHTVGCGVWASILEWLLKKKPVVVPMGDGPVAHLQARRLRYLHACVADIDESKGDITSRFVKETLGPLTSEIGFDHQLKTVREEVARCLSLIASIVPKQAEIFFDDKITELFGRMSPGAMTDVAGPDSSSIEDAQKKSRSRQGETLSRFISIVQWGGRTTAFEKYVPKALPALFASFDESDSERISHARMALSFCAQGRFLSSTIREVIVAVEETVNDPRWKVRSSVLAFLQVFSFVSLFRISPNAMQHIRQIVLTLLADSQLEVRQAAAAVFVTMVRDATTEAVEEVRNSRMKVLESTTPKRRGSKREPLDSETVRERHGAVLGLSSMITSNPYSVPQWMPAVLVALSSCVNDPPPISTGVRKLFADFMRTHRDEWSTHKLAFAPDELDIVSEVLVSPSYYA</sequence>
<dbReference type="OMA" id="GCQHNEK"/>
<dbReference type="EMBL" id="HG001800">
    <property type="protein sequence ID" value="CDF36742.1"/>
    <property type="molecule type" value="Genomic_DNA"/>
</dbReference>
<dbReference type="RefSeq" id="XP_005716561.1">
    <property type="nucleotide sequence ID" value="XM_005716504.1"/>
</dbReference>
<feature type="region of interest" description="Disordered" evidence="5">
    <location>
        <begin position="749"/>
        <end position="782"/>
    </location>
</feature>
<dbReference type="PANTHER" id="PTHR32170:SF3">
    <property type="entry name" value="PROTEASOME ACTIVATOR COMPLEX SUBUNIT 4"/>
    <property type="match status" value="1"/>
</dbReference>
<dbReference type="GO" id="GO:0070628">
    <property type="term" value="F:proteasome binding"/>
    <property type="evidence" value="ECO:0007669"/>
    <property type="project" value="InterPro"/>
</dbReference>
<dbReference type="InterPro" id="IPR032430">
    <property type="entry name" value="Blm10_mid"/>
</dbReference>
<evidence type="ECO:0000256" key="5">
    <source>
        <dbReference type="SAM" id="MobiDB-lite"/>
    </source>
</evidence>
<dbReference type="InterPro" id="IPR021843">
    <property type="entry name" value="PSME4_C"/>
</dbReference>
<evidence type="ECO:0000313" key="8">
    <source>
        <dbReference type="EMBL" id="CDF36742.1"/>
    </source>
</evidence>
<dbReference type="Pfam" id="PF11919">
    <property type="entry name" value="PSME4_C"/>
    <property type="match status" value="1"/>
</dbReference>
<feature type="domain" description="Proteasome activator Blm10 middle HEAT repeats region" evidence="7">
    <location>
        <begin position="25"/>
        <end position="217"/>
    </location>
</feature>
<protein>
    <recommendedName>
        <fullName evidence="10">Proteasome activator complex subunit 4 C-terminal domain-containing protein</fullName>
    </recommendedName>
</protein>
<keyword evidence="9" id="KW-1185">Reference proteome</keyword>
<dbReference type="GO" id="GO:0006281">
    <property type="term" value="P:DNA repair"/>
    <property type="evidence" value="ECO:0007669"/>
    <property type="project" value="UniProtKB-KW"/>
</dbReference>
<dbReference type="InterPro" id="IPR011989">
    <property type="entry name" value="ARM-like"/>
</dbReference>
<dbReference type="GO" id="GO:0005829">
    <property type="term" value="C:cytosol"/>
    <property type="evidence" value="ECO:0007669"/>
    <property type="project" value="TreeGrafter"/>
</dbReference>